<dbReference type="EMBL" id="JAULSX010000004">
    <property type="protein sequence ID" value="KAK3492070.1"/>
    <property type="molecule type" value="Genomic_DNA"/>
</dbReference>
<keyword evidence="5" id="KW-0325">Glycoprotein</keyword>
<dbReference type="PRINTS" id="PR00734">
    <property type="entry name" value="GLHYDRLASE7"/>
</dbReference>
<dbReference type="RefSeq" id="XP_062692528.1">
    <property type="nucleotide sequence ID" value="XM_062832232.1"/>
</dbReference>
<dbReference type="Pfam" id="PF00840">
    <property type="entry name" value="Glyco_hydro_7"/>
    <property type="match status" value="1"/>
</dbReference>
<evidence type="ECO:0000313" key="12">
    <source>
        <dbReference type="Proteomes" id="UP001285908"/>
    </source>
</evidence>
<dbReference type="EC" id="3.2.1.-" evidence="9"/>
<evidence type="ECO:0000256" key="7">
    <source>
        <dbReference type="ARBA" id="ARBA00023295"/>
    </source>
</evidence>
<evidence type="ECO:0000256" key="6">
    <source>
        <dbReference type="ARBA" id="ARBA00023277"/>
    </source>
</evidence>
<reference evidence="11 12" key="1">
    <citation type="journal article" date="2023" name="Mol. Phylogenet. Evol.">
        <title>Genome-scale phylogeny and comparative genomics of the fungal order Sordariales.</title>
        <authorList>
            <person name="Hensen N."/>
            <person name="Bonometti L."/>
            <person name="Westerberg I."/>
            <person name="Brannstrom I.O."/>
            <person name="Guillou S."/>
            <person name="Cros-Aarteil S."/>
            <person name="Calhoun S."/>
            <person name="Haridas S."/>
            <person name="Kuo A."/>
            <person name="Mondo S."/>
            <person name="Pangilinan J."/>
            <person name="Riley R."/>
            <person name="LaButti K."/>
            <person name="Andreopoulos B."/>
            <person name="Lipzen A."/>
            <person name="Chen C."/>
            <person name="Yan M."/>
            <person name="Daum C."/>
            <person name="Ng V."/>
            <person name="Clum A."/>
            <person name="Steindorff A."/>
            <person name="Ohm R.A."/>
            <person name="Martin F."/>
            <person name="Silar P."/>
            <person name="Natvig D.O."/>
            <person name="Lalanne C."/>
            <person name="Gautier V."/>
            <person name="Ament-Velasquez S.L."/>
            <person name="Kruys A."/>
            <person name="Hutchinson M.I."/>
            <person name="Powell A.J."/>
            <person name="Barry K."/>
            <person name="Miller A.N."/>
            <person name="Grigoriev I.V."/>
            <person name="Debuchy R."/>
            <person name="Gladieux P."/>
            <person name="Hiltunen Thoren M."/>
            <person name="Johannesson H."/>
        </authorList>
    </citation>
    <scope>NUCLEOTIDE SEQUENCE [LARGE SCALE GENOMIC DNA]</scope>
    <source>
        <strain evidence="11 12">FGSC 10403</strain>
    </source>
</reference>
<organism evidence="11 12">
    <name type="scientific">Neurospora hispaniola</name>
    <dbReference type="NCBI Taxonomy" id="588809"/>
    <lineage>
        <taxon>Eukaryota</taxon>
        <taxon>Fungi</taxon>
        <taxon>Dikarya</taxon>
        <taxon>Ascomycota</taxon>
        <taxon>Pezizomycotina</taxon>
        <taxon>Sordariomycetes</taxon>
        <taxon>Sordariomycetidae</taxon>
        <taxon>Sordariales</taxon>
        <taxon>Sordariaceae</taxon>
        <taxon>Neurospora</taxon>
    </lineage>
</organism>
<dbReference type="GO" id="GO:0008810">
    <property type="term" value="F:cellulase activity"/>
    <property type="evidence" value="ECO:0007669"/>
    <property type="project" value="UniProtKB-EC"/>
</dbReference>
<dbReference type="Proteomes" id="UP001285908">
    <property type="component" value="Unassembled WGS sequence"/>
</dbReference>
<dbReference type="SUPFAM" id="SSF49899">
    <property type="entry name" value="Concanavalin A-like lectins/glucanases"/>
    <property type="match status" value="1"/>
</dbReference>
<protein>
    <recommendedName>
        <fullName evidence="9">Glucanase</fullName>
        <ecNumber evidence="9">3.2.1.-</ecNumber>
    </recommendedName>
</protein>
<evidence type="ECO:0000313" key="11">
    <source>
        <dbReference type="EMBL" id="KAK3492070.1"/>
    </source>
</evidence>
<keyword evidence="7 9" id="KW-0326">Glycosidase</keyword>
<proteinExistence type="inferred from homology"/>
<keyword evidence="6" id="KW-0119">Carbohydrate metabolism</keyword>
<keyword evidence="4 9" id="KW-0136">Cellulose degradation</keyword>
<feature type="signal peptide" evidence="10">
    <location>
        <begin position="1"/>
        <end position="18"/>
    </location>
</feature>
<evidence type="ECO:0000256" key="8">
    <source>
        <dbReference type="ARBA" id="ARBA00023326"/>
    </source>
</evidence>
<dbReference type="AlphaFoldDB" id="A0AAJ0I6V7"/>
<dbReference type="GeneID" id="87869854"/>
<evidence type="ECO:0000256" key="4">
    <source>
        <dbReference type="ARBA" id="ARBA00023001"/>
    </source>
</evidence>
<dbReference type="GO" id="GO:0030245">
    <property type="term" value="P:cellulose catabolic process"/>
    <property type="evidence" value="ECO:0007669"/>
    <property type="project" value="UniProtKB-KW"/>
</dbReference>
<comment type="caution">
    <text evidence="11">The sequence shown here is derived from an EMBL/GenBank/DDBJ whole genome shotgun (WGS) entry which is preliminary data.</text>
</comment>
<evidence type="ECO:0000256" key="10">
    <source>
        <dbReference type="SAM" id="SignalP"/>
    </source>
</evidence>
<dbReference type="InterPro" id="IPR001722">
    <property type="entry name" value="Glyco_hydro_7"/>
</dbReference>
<accession>A0AAJ0I6V7</accession>
<sequence>MVHKLAFLTGLTASLVSAQQIGTLTPESHPKLPTKRCTLSGGCQTVSTSIVLDAFQRPLHKIGDPSTACVVGGPLCPDAATCAANCALEGVDYASLGVKTDGDALTLNQWVSDPSNPGQYKTSSPRTYLVAEDGKNYEAVKLLGKEISFDVDVSNLPCGMNGAFYLSEMLMDGGRGELNAAGAEYGTGYCDAQCPKLDFINGEANINKTHGACCNEMDIFEANARAKSFTPHPCSIERVYKCTGDTECGQSQGVCDQWGCTYNEYQKGVHDFYGLAPPAKTIDTTQKFTVTTQFLTDNGREDGVLVEIRRLWYQNGKLIKNAAITVDGKSTDSVSTQFCEKTSSWTMQRGGLKTMGEAMGRGMVLIFSIWADESGFMNWLDAEDSGPCSATEGDPKLILQKKPDARVTFSNIKWGEMGSTYASAGKYGVRRVAKGLSA</sequence>
<evidence type="ECO:0000256" key="5">
    <source>
        <dbReference type="ARBA" id="ARBA00023180"/>
    </source>
</evidence>
<dbReference type="PANTHER" id="PTHR33753:SF1">
    <property type="entry name" value="ENDO-BETA-1,4-GLUCANASE CELB"/>
    <property type="match status" value="1"/>
</dbReference>
<keyword evidence="8 9" id="KW-0624">Polysaccharide degradation</keyword>
<evidence type="ECO:0000256" key="9">
    <source>
        <dbReference type="RuleBase" id="RU361164"/>
    </source>
</evidence>
<comment type="similarity">
    <text evidence="2 9">Belongs to the glycosyl hydrolase 7 (cellulase C) family.</text>
</comment>
<evidence type="ECO:0000256" key="1">
    <source>
        <dbReference type="ARBA" id="ARBA00000966"/>
    </source>
</evidence>
<dbReference type="Gene3D" id="2.70.100.10">
    <property type="entry name" value="Glycoside hydrolase, family 7, domain"/>
    <property type="match status" value="1"/>
</dbReference>
<dbReference type="CDD" id="cd07999">
    <property type="entry name" value="GH7_CBH_EG"/>
    <property type="match status" value="1"/>
</dbReference>
<dbReference type="PANTHER" id="PTHR33753">
    <property type="entry name" value="1,4-BETA-D-GLUCAN CELLOBIOHYDROLASE B"/>
    <property type="match status" value="1"/>
</dbReference>
<name>A0AAJ0I6V7_9PEZI</name>
<keyword evidence="12" id="KW-1185">Reference proteome</keyword>
<keyword evidence="3 9" id="KW-0378">Hydrolase</keyword>
<feature type="chain" id="PRO_5042507750" description="Glucanase" evidence="10">
    <location>
        <begin position="19"/>
        <end position="438"/>
    </location>
</feature>
<evidence type="ECO:0000256" key="3">
    <source>
        <dbReference type="ARBA" id="ARBA00022801"/>
    </source>
</evidence>
<gene>
    <name evidence="11" type="ORF">B0T23DRAFT_133471</name>
</gene>
<dbReference type="InterPro" id="IPR037019">
    <property type="entry name" value="Glyco_hydro_7_sf"/>
</dbReference>
<dbReference type="InterPro" id="IPR013320">
    <property type="entry name" value="ConA-like_dom_sf"/>
</dbReference>
<keyword evidence="10" id="KW-0732">Signal</keyword>
<comment type="catalytic activity">
    <reaction evidence="1">
        <text>Endohydrolysis of (1-&gt;4)-beta-D-glucosidic linkages in cellulose, lichenin and cereal beta-D-glucans.</text>
        <dbReference type="EC" id="3.2.1.4"/>
    </reaction>
</comment>
<evidence type="ECO:0000256" key="2">
    <source>
        <dbReference type="ARBA" id="ARBA00006044"/>
    </source>
</evidence>